<name>A0A0H3BUI7_SALNS</name>
<accession>A0A0H3BUI7</accession>
<organism evidence="1 2">
    <name type="scientific">Salmonella newport (strain SL254)</name>
    <dbReference type="NCBI Taxonomy" id="423368"/>
    <lineage>
        <taxon>Bacteria</taxon>
        <taxon>Pseudomonadati</taxon>
        <taxon>Pseudomonadota</taxon>
        <taxon>Gammaproteobacteria</taxon>
        <taxon>Enterobacterales</taxon>
        <taxon>Enterobacteriaceae</taxon>
        <taxon>Salmonella</taxon>
    </lineage>
</organism>
<dbReference type="AlphaFoldDB" id="A0A0H3BUI7"/>
<proteinExistence type="predicted"/>
<reference evidence="1 2" key="1">
    <citation type="journal article" date="2011" name="J. Bacteriol.">
        <title>Comparative genomics of 28 Salmonella enterica isolates: evidence for CRISPR-mediated adaptive sublineage evolution.</title>
        <authorList>
            <person name="Fricke W.F."/>
            <person name="Mammel M.K."/>
            <person name="McDermott P.F."/>
            <person name="Tartera C."/>
            <person name="White D.G."/>
            <person name="Leclerc J.E."/>
            <person name="Ravel J."/>
            <person name="Cebula T.A."/>
        </authorList>
    </citation>
    <scope>NUCLEOTIDE SEQUENCE [LARGE SCALE GENOMIC DNA]</scope>
    <source>
        <strain evidence="1 2">SL254</strain>
    </source>
</reference>
<gene>
    <name evidence="1" type="ordered locus">SNSL254_A4758</name>
</gene>
<protein>
    <submittedName>
        <fullName evidence="1">Uncharacterized protein</fullName>
    </submittedName>
</protein>
<dbReference type="KEGG" id="see:SNSL254_A4758"/>
<evidence type="ECO:0000313" key="2">
    <source>
        <dbReference type="Proteomes" id="UP000008824"/>
    </source>
</evidence>
<dbReference type="Proteomes" id="UP000008824">
    <property type="component" value="Chromosome"/>
</dbReference>
<sequence>MPDDGVNALSGNLTSVDANILFCKWRRYVYFCELIRIIKVI</sequence>
<evidence type="ECO:0000313" key="1">
    <source>
        <dbReference type="EMBL" id="ACF65380.1"/>
    </source>
</evidence>
<dbReference type="EMBL" id="CP001113">
    <property type="protein sequence ID" value="ACF65380.1"/>
    <property type="molecule type" value="Genomic_DNA"/>
</dbReference>
<dbReference type="HOGENOM" id="CLU_3276310_0_0_6"/>